<dbReference type="Proteomes" id="UP001634394">
    <property type="component" value="Unassembled WGS sequence"/>
</dbReference>
<dbReference type="InterPro" id="IPR050755">
    <property type="entry name" value="TRAFAC_YlqF/YawG_RiboMat"/>
</dbReference>
<dbReference type="InterPro" id="IPR027417">
    <property type="entry name" value="P-loop_NTPase"/>
</dbReference>
<evidence type="ECO:0000313" key="10">
    <source>
        <dbReference type="EMBL" id="KAL3867873.1"/>
    </source>
</evidence>
<feature type="region of interest" description="Disordered" evidence="8">
    <location>
        <begin position="462"/>
        <end position="502"/>
    </location>
</feature>
<dbReference type="FunFam" id="3.40.50.300:FF:000559">
    <property type="entry name" value="Nuclear/nucleolar GTPase 2"/>
    <property type="match status" value="1"/>
</dbReference>
<dbReference type="GO" id="GO:0005730">
    <property type="term" value="C:nucleolus"/>
    <property type="evidence" value="ECO:0007669"/>
    <property type="project" value="UniProtKB-SubCell"/>
</dbReference>
<dbReference type="InterPro" id="IPR012971">
    <property type="entry name" value="NOG2_N_dom"/>
</dbReference>
<evidence type="ECO:0000256" key="5">
    <source>
        <dbReference type="ARBA" id="ARBA00054763"/>
    </source>
</evidence>
<comment type="subcellular location">
    <subcellularLocation>
        <location evidence="1 7">Nucleus</location>
        <location evidence="1 7">Nucleolus</location>
    </subcellularLocation>
</comment>
<feature type="compositionally biased region" description="Basic and acidic residues" evidence="8">
    <location>
        <begin position="650"/>
        <end position="683"/>
    </location>
</feature>
<keyword evidence="2 7" id="KW-0547">Nucleotide-binding</keyword>
<evidence type="ECO:0000256" key="6">
    <source>
        <dbReference type="ARBA" id="ARBA00065814"/>
    </source>
</evidence>
<feature type="compositionally biased region" description="Polar residues" evidence="8">
    <location>
        <begin position="686"/>
        <end position="695"/>
    </location>
</feature>
<evidence type="ECO:0000313" key="11">
    <source>
        <dbReference type="Proteomes" id="UP001634394"/>
    </source>
</evidence>
<feature type="region of interest" description="Disordered" evidence="8">
    <location>
        <begin position="754"/>
        <end position="820"/>
    </location>
</feature>
<dbReference type="GO" id="GO:0005525">
    <property type="term" value="F:GTP binding"/>
    <property type="evidence" value="ECO:0007669"/>
    <property type="project" value="UniProtKB-KW"/>
</dbReference>
<reference evidence="10 11" key="1">
    <citation type="submission" date="2024-11" db="EMBL/GenBank/DDBJ databases">
        <title>Chromosome-level genome assembly of the freshwater bivalve Anodonta woodiana.</title>
        <authorList>
            <person name="Chen X."/>
        </authorList>
    </citation>
    <scope>NUCLEOTIDE SEQUENCE [LARGE SCALE GENOMIC DNA]</scope>
    <source>
        <strain evidence="10">MN2024</strain>
        <tissue evidence="10">Gills</tissue>
    </source>
</reference>
<dbReference type="PANTHER" id="PTHR11089:SF9">
    <property type="entry name" value="NUCLEOLAR GTP-BINDING PROTEIN 2"/>
    <property type="match status" value="1"/>
</dbReference>
<keyword evidence="3 7" id="KW-0342">GTP-binding</keyword>
<gene>
    <name evidence="10" type="ORF">ACJMK2_040719</name>
</gene>
<evidence type="ECO:0000259" key="9">
    <source>
        <dbReference type="PROSITE" id="PS51721"/>
    </source>
</evidence>
<comment type="subunit">
    <text evidence="6">Interacts with LYAR and RPL23A. Interacts with the nuclear importin-beta receptor and, at a lower extent, with importin-alpha.</text>
</comment>
<feature type="region of interest" description="Disordered" evidence="8">
    <location>
        <begin position="644"/>
        <end position="695"/>
    </location>
</feature>
<evidence type="ECO:0000256" key="1">
    <source>
        <dbReference type="ARBA" id="ARBA00004604"/>
    </source>
</evidence>
<evidence type="ECO:0000256" key="8">
    <source>
        <dbReference type="SAM" id="MobiDB-lite"/>
    </source>
</evidence>
<dbReference type="InterPro" id="IPR023179">
    <property type="entry name" value="GTP-bd_ortho_bundle_sf"/>
</dbReference>
<dbReference type="Pfam" id="PF08153">
    <property type="entry name" value="NGP1NT"/>
    <property type="match status" value="1"/>
</dbReference>
<organism evidence="10 11">
    <name type="scientific">Sinanodonta woodiana</name>
    <name type="common">Chinese pond mussel</name>
    <name type="synonym">Anodonta woodiana</name>
    <dbReference type="NCBI Taxonomy" id="1069815"/>
    <lineage>
        <taxon>Eukaryota</taxon>
        <taxon>Metazoa</taxon>
        <taxon>Spiralia</taxon>
        <taxon>Lophotrochozoa</taxon>
        <taxon>Mollusca</taxon>
        <taxon>Bivalvia</taxon>
        <taxon>Autobranchia</taxon>
        <taxon>Heteroconchia</taxon>
        <taxon>Palaeoheterodonta</taxon>
        <taxon>Unionida</taxon>
        <taxon>Unionoidea</taxon>
        <taxon>Unionidae</taxon>
        <taxon>Unioninae</taxon>
        <taxon>Sinanodonta</taxon>
    </lineage>
</organism>
<comment type="similarity">
    <text evidence="7">Belongs to the TRAFAC class YlqF/YawG GTPase family. NOG2 subfamily.</text>
</comment>
<dbReference type="Gene3D" id="3.40.50.300">
    <property type="entry name" value="P-loop containing nucleotide triphosphate hydrolases"/>
    <property type="match status" value="1"/>
</dbReference>
<proteinExistence type="inferred from homology"/>
<dbReference type="EMBL" id="JBJQND010000008">
    <property type="protein sequence ID" value="KAL3867873.1"/>
    <property type="molecule type" value="Genomic_DNA"/>
</dbReference>
<dbReference type="Pfam" id="PF01926">
    <property type="entry name" value="MMR_HSR1"/>
    <property type="match status" value="1"/>
</dbReference>
<dbReference type="FunFam" id="1.10.1580.10:FF:000001">
    <property type="entry name" value="Nucleolar GTP-binding protein 2"/>
    <property type="match status" value="1"/>
</dbReference>
<feature type="compositionally biased region" description="Basic and acidic residues" evidence="8">
    <location>
        <begin position="782"/>
        <end position="800"/>
    </location>
</feature>
<feature type="domain" description="CP-type G" evidence="9">
    <location>
        <begin position="209"/>
        <end position="370"/>
    </location>
</feature>
<name>A0ABD3W3S1_SINWO</name>
<comment type="function">
    <text evidence="5">GTPase that associates with pre-60S ribosomal subunits in the nucleolus and is required for their nuclear export and maturation. May promote cell proliferation possibly by increasing p53/TP53 protein levels, and consequently those of its downstream product CDKN1A/p21, and decreasing RPL23A protein levels.</text>
</comment>
<dbReference type="PANTHER" id="PTHR11089">
    <property type="entry name" value="GTP-BINDING PROTEIN-RELATED"/>
    <property type="match status" value="1"/>
</dbReference>
<dbReference type="SUPFAM" id="SSF52540">
    <property type="entry name" value="P-loop containing nucleoside triphosphate hydrolases"/>
    <property type="match status" value="1"/>
</dbReference>
<evidence type="ECO:0000256" key="2">
    <source>
        <dbReference type="ARBA" id="ARBA00022741"/>
    </source>
</evidence>
<feature type="region of interest" description="Disordered" evidence="8">
    <location>
        <begin position="1"/>
        <end position="35"/>
    </location>
</feature>
<dbReference type="InterPro" id="IPR024929">
    <property type="entry name" value="GNL2_CP_dom"/>
</dbReference>
<feature type="compositionally biased region" description="Polar residues" evidence="8">
    <location>
        <begin position="488"/>
        <end position="502"/>
    </location>
</feature>
<dbReference type="Gene3D" id="1.10.1580.10">
    <property type="match status" value="1"/>
</dbReference>
<comment type="caution">
    <text evidence="10">The sequence shown here is derived from an EMBL/GenBank/DDBJ whole genome shotgun (WGS) entry which is preliminary data.</text>
</comment>
<dbReference type="AlphaFoldDB" id="A0ABD3W3S1"/>
<evidence type="ECO:0000256" key="3">
    <source>
        <dbReference type="ARBA" id="ARBA00023134"/>
    </source>
</evidence>
<evidence type="ECO:0000256" key="7">
    <source>
        <dbReference type="RuleBase" id="RU364023"/>
    </source>
</evidence>
<feature type="compositionally biased region" description="Basic residues" evidence="8">
    <location>
        <begin position="1"/>
        <end position="10"/>
    </location>
</feature>
<keyword evidence="11" id="KW-1185">Reference proteome</keyword>
<keyword evidence="4 7" id="KW-0539">Nucleus</keyword>
<sequence>MAKTDKKKTRVKEGINKAGHSMNPDRPKGAGGQNMRDKATIKRLLMYKNFKPKRDKTGKILKPAPFQSWLSSGTVARVEPNRRWFGNTRVITQQALQTFQEEMAKVKKNPYKVVMRQTKLPVTLLNESAKHARVHLLDTESFESTFGKKSQRKKPNLKVTDMQTLIDQVNSASGKYEESKDQDLVREEPEYSDEPLEMVFKAGTSKRVWNELHKVIDSADVLVQVLDARDPLGTRCYQVEKYLKKEKPHKHIIFVLNKVDLVPVWVTQKWVAILSSECPTMAFHASITNSFGKGALINLLRQFSKLHLDKKQISVGFIGYPNVGKSSIINTLRAEKVCKVAPIAGETKVWQYVSLMKRIYLVDCPGVVYPTGSTPTECVLKGVVRVENIKTPEDYIGALLERVKTEYVRKTYKVESWTSPEDFLEQLARKSGRLLKKGEPDFSTTAKMVLNDWQRGKIPYFVRPPGSEQNEELQNEAKKDEDAEQEASNNKLPETQKPHVSQNLIKIKVGPDYEGDDVQDVVISASDTSYLSDNDADELSDQDLEDIEESKSLDNGVNTDESSGKDMPEPSYGSADLSVNVVNKTEIENEIIIQASESDRRNKKQRIEKNVNKLKDGGMQKVANDLEDKEITNNEMTGTFHKQIKKRKNMKPDEKEVSGLRVKKIAEDSLEKDSKMDEAKQGDKSYVSSNGNTNIGSKKKALRKIPDVLSTSSGKFVVVADSRELSTGSCVKATTGTGTLYSLEDMEKVVCVDVTPPGSGTAVGQKRKSTAYEGESEEEEEPSRKLTSKEKRRLEREQRSKRIGVHFYSTANVKNRSHRK</sequence>
<dbReference type="CDD" id="cd01858">
    <property type="entry name" value="NGP_1"/>
    <property type="match status" value="1"/>
</dbReference>
<dbReference type="PROSITE" id="PS51721">
    <property type="entry name" value="G_CP"/>
    <property type="match status" value="1"/>
</dbReference>
<accession>A0ABD3W3S1</accession>
<protein>
    <recommendedName>
        <fullName evidence="7">Nucleolar GTP-binding protein 2</fullName>
    </recommendedName>
</protein>
<dbReference type="InterPro" id="IPR006073">
    <property type="entry name" value="GTP-bd"/>
</dbReference>
<evidence type="ECO:0000256" key="4">
    <source>
        <dbReference type="ARBA" id="ARBA00023242"/>
    </source>
</evidence>
<feature type="region of interest" description="Disordered" evidence="8">
    <location>
        <begin position="547"/>
        <end position="575"/>
    </location>
</feature>
<dbReference type="InterPro" id="IPR030378">
    <property type="entry name" value="G_CP_dom"/>
</dbReference>